<reference evidence="3" key="1">
    <citation type="submission" date="2018-05" db="EMBL/GenBank/DDBJ databases">
        <authorList>
            <person name="Lanie J.A."/>
            <person name="Ng W.-L."/>
            <person name="Kazmierczak K.M."/>
            <person name="Andrzejewski T.M."/>
            <person name="Davidsen T.M."/>
            <person name="Wayne K.J."/>
            <person name="Tettelin H."/>
            <person name="Glass J.I."/>
            <person name="Rusch D."/>
            <person name="Podicherti R."/>
            <person name="Tsui H.-C.T."/>
            <person name="Winkler M.E."/>
        </authorList>
    </citation>
    <scope>NUCLEOTIDE SEQUENCE</scope>
</reference>
<accession>A0A381NSB2</accession>
<evidence type="ECO:0000259" key="2">
    <source>
        <dbReference type="Pfam" id="PF00930"/>
    </source>
</evidence>
<dbReference type="Pfam" id="PF00326">
    <property type="entry name" value="Peptidase_S9"/>
    <property type="match status" value="1"/>
</dbReference>
<dbReference type="GO" id="GO:0008239">
    <property type="term" value="F:dipeptidyl-peptidase activity"/>
    <property type="evidence" value="ECO:0007669"/>
    <property type="project" value="TreeGrafter"/>
</dbReference>
<dbReference type="GO" id="GO:0008236">
    <property type="term" value="F:serine-type peptidase activity"/>
    <property type="evidence" value="ECO:0007669"/>
    <property type="project" value="InterPro"/>
</dbReference>
<protein>
    <recommendedName>
        <fullName evidence="4">Peptidase S9 prolyl oligopeptidase catalytic domain-containing protein</fullName>
    </recommendedName>
</protein>
<evidence type="ECO:0000313" key="3">
    <source>
        <dbReference type="EMBL" id="SUZ57516.1"/>
    </source>
</evidence>
<feature type="non-terminal residue" evidence="3">
    <location>
        <position position="1"/>
    </location>
</feature>
<evidence type="ECO:0008006" key="4">
    <source>
        <dbReference type="Google" id="ProtNLM"/>
    </source>
</evidence>
<dbReference type="InterPro" id="IPR050278">
    <property type="entry name" value="Serine_Prot_S9B/DPPIV"/>
</dbReference>
<organism evidence="3">
    <name type="scientific">marine metagenome</name>
    <dbReference type="NCBI Taxonomy" id="408172"/>
    <lineage>
        <taxon>unclassified sequences</taxon>
        <taxon>metagenomes</taxon>
        <taxon>ecological metagenomes</taxon>
    </lineage>
</organism>
<dbReference type="InterPro" id="IPR002469">
    <property type="entry name" value="Peptidase_S9B_N"/>
</dbReference>
<dbReference type="Gene3D" id="3.40.50.1820">
    <property type="entry name" value="alpha/beta hydrolase"/>
    <property type="match status" value="1"/>
</dbReference>
<evidence type="ECO:0000259" key="1">
    <source>
        <dbReference type="Pfam" id="PF00326"/>
    </source>
</evidence>
<feature type="domain" description="Dipeptidylpeptidase IV N-terminal" evidence="2">
    <location>
        <begin position="110"/>
        <end position="326"/>
    </location>
</feature>
<sequence>VADDGSRVLFLRSASGDDPVNALWLFDPANREESLVVDPEELLAGTDPGDLPAAELARRERVRESGSGIVAYDALADLSRVCFALDGRVFLAEVILPGTSPGDAEPPPIRVVELPSTGDAFDPRLSPDGAAVAYVSGSSLRVTGTGGDRRLIGGSTPTVSWGSAEYIAAEEMGRTRGHWWSPDGSRLLVARVDTAGVSEWWISSPVDPTEAPRAIRYPAAGSVNAAVGLAVVDLDGTTTDVDWQVDGRFEYLADVAWPADGPPTVVAQTRDQKTLVVLEVDPDTGATIERTCLVDDLWVDLVSGAPRLVDGAIVTVESRAGTNRLVVDGEAVSPDGLQVRSVVGIDGEGAVVVRASTDPLDVDVVRVALDGTTEVLAGGGGVRSAAVGGGVVVVSTAGMDGPPATIVLPGGHLIASHVEEPMVRPEPTFHVVGERDLRAAVLVPDGHDGSPLPVLLDPYGGPHAQRVQRARGQFLTSQWFADQGFAVVVTDGRGTPGRGPEWERAVHGDLAAPVLDDQVDALQALATVDDRLDLGRVAVRGWSFGGYLAALAVLRRPDVFHAAIAGAPVTDWRLYDTHYTERYLGDPAVEPENYARTDLCVEAAWLERPLLLIHGLADDNVVVAHTLQLSQALLEAGRPHRVLPLSGVTHMTPQVEVAENLLLVQLEFLRDALGIDCVPGSGGPPSGSPESAG</sequence>
<dbReference type="Gene3D" id="2.140.10.30">
    <property type="entry name" value="Dipeptidylpeptidase IV, N-terminal domain"/>
    <property type="match status" value="1"/>
</dbReference>
<dbReference type="PANTHER" id="PTHR11731:SF193">
    <property type="entry name" value="DIPEPTIDYL PEPTIDASE 9"/>
    <property type="match status" value="1"/>
</dbReference>
<dbReference type="PANTHER" id="PTHR11731">
    <property type="entry name" value="PROTEASE FAMILY S9B,C DIPEPTIDYL-PEPTIDASE IV-RELATED"/>
    <property type="match status" value="1"/>
</dbReference>
<dbReference type="SUPFAM" id="SSF53474">
    <property type="entry name" value="alpha/beta-Hydrolases"/>
    <property type="match status" value="1"/>
</dbReference>
<name>A0A381NSB2_9ZZZZ</name>
<dbReference type="InterPro" id="IPR001375">
    <property type="entry name" value="Peptidase_S9_cat"/>
</dbReference>
<proteinExistence type="predicted"/>
<dbReference type="GO" id="GO:0006508">
    <property type="term" value="P:proteolysis"/>
    <property type="evidence" value="ECO:0007669"/>
    <property type="project" value="InterPro"/>
</dbReference>
<dbReference type="AlphaFoldDB" id="A0A381NSB2"/>
<dbReference type="InterPro" id="IPR029058">
    <property type="entry name" value="AB_hydrolase_fold"/>
</dbReference>
<gene>
    <name evidence="3" type="ORF">METZ01_LOCUS10370</name>
</gene>
<dbReference type="EMBL" id="UINC01000562">
    <property type="protein sequence ID" value="SUZ57516.1"/>
    <property type="molecule type" value="Genomic_DNA"/>
</dbReference>
<dbReference type="Pfam" id="PF00930">
    <property type="entry name" value="DPPIV_N"/>
    <property type="match status" value="1"/>
</dbReference>
<dbReference type="SUPFAM" id="SSF82171">
    <property type="entry name" value="DPP6 N-terminal domain-like"/>
    <property type="match status" value="1"/>
</dbReference>
<feature type="domain" description="Peptidase S9 prolyl oligopeptidase catalytic" evidence="1">
    <location>
        <begin position="476"/>
        <end position="674"/>
    </location>
</feature>